<gene>
    <name evidence="1" type="ORF">BDN71DRAFT_1431886</name>
</gene>
<organism evidence="1 2">
    <name type="scientific">Pleurotus eryngii</name>
    <name type="common">Boletus of the steppes</name>
    <dbReference type="NCBI Taxonomy" id="5323"/>
    <lineage>
        <taxon>Eukaryota</taxon>
        <taxon>Fungi</taxon>
        <taxon>Dikarya</taxon>
        <taxon>Basidiomycota</taxon>
        <taxon>Agaricomycotina</taxon>
        <taxon>Agaricomycetes</taxon>
        <taxon>Agaricomycetidae</taxon>
        <taxon>Agaricales</taxon>
        <taxon>Pleurotineae</taxon>
        <taxon>Pleurotaceae</taxon>
        <taxon>Pleurotus</taxon>
    </lineage>
</organism>
<sequence length="105" mass="12618">MAKSIKNQIYLLKKQYTQYHNWLEETGHGLVTGGHTSDIVVDTSIHNVWFKQKNMMEHVQDLNKEKEQECIMVEQIQTKHKLEEVKMKEKHKWRKIEAEHDQETC</sequence>
<comment type="caution">
    <text evidence="1">The sequence shown here is derived from an EMBL/GenBank/DDBJ whole genome shotgun (WGS) entry which is preliminary data.</text>
</comment>
<evidence type="ECO:0000313" key="2">
    <source>
        <dbReference type="Proteomes" id="UP000807025"/>
    </source>
</evidence>
<proteinExistence type="predicted"/>
<dbReference type="AlphaFoldDB" id="A0A9P5ZVH0"/>
<keyword evidence="2" id="KW-1185">Reference proteome</keyword>
<accession>A0A9P5ZVH0</accession>
<evidence type="ECO:0000313" key="1">
    <source>
        <dbReference type="EMBL" id="KAF9494252.1"/>
    </source>
</evidence>
<dbReference type="EMBL" id="MU154575">
    <property type="protein sequence ID" value="KAF9494252.1"/>
    <property type="molecule type" value="Genomic_DNA"/>
</dbReference>
<dbReference type="OrthoDB" id="3269005at2759"/>
<dbReference type="Proteomes" id="UP000807025">
    <property type="component" value="Unassembled WGS sequence"/>
</dbReference>
<reference evidence="1" key="1">
    <citation type="submission" date="2020-11" db="EMBL/GenBank/DDBJ databases">
        <authorList>
            <consortium name="DOE Joint Genome Institute"/>
            <person name="Ahrendt S."/>
            <person name="Riley R."/>
            <person name="Andreopoulos W."/>
            <person name="Labutti K."/>
            <person name="Pangilinan J."/>
            <person name="Ruiz-Duenas F.J."/>
            <person name="Barrasa J.M."/>
            <person name="Sanchez-Garcia M."/>
            <person name="Camarero S."/>
            <person name="Miyauchi S."/>
            <person name="Serrano A."/>
            <person name="Linde D."/>
            <person name="Babiker R."/>
            <person name="Drula E."/>
            <person name="Ayuso-Fernandez I."/>
            <person name="Pacheco R."/>
            <person name="Padilla G."/>
            <person name="Ferreira P."/>
            <person name="Barriuso J."/>
            <person name="Kellner H."/>
            <person name="Castanera R."/>
            <person name="Alfaro M."/>
            <person name="Ramirez L."/>
            <person name="Pisabarro A.G."/>
            <person name="Kuo A."/>
            <person name="Tritt A."/>
            <person name="Lipzen A."/>
            <person name="He G."/>
            <person name="Yan M."/>
            <person name="Ng V."/>
            <person name="Cullen D."/>
            <person name="Martin F."/>
            <person name="Rosso M.-N."/>
            <person name="Henrissat B."/>
            <person name="Hibbett D."/>
            <person name="Martinez A.T."/>
            <person name="Grigoriev I.V."/>
        </authorList>
    </citation>
    <scope>NUCLEOTIDE SEQUENCE</scope>
    <source>
        <strain evidence="1">ATCC 90797</strain>
    </source>
</reference>
<name>A0A9P5ZVH0_PLEER</name>
<protein>
    <submittedName>
        <fullName evidence="1">Uncharacterized protein</fullName>
    </submittedName>
</protein>